<organism evidence="11 12">
    <name type="scientific">Crassaminicella indica</name>
    <dbReference type="NCBI Taxonomy" id="2855394"/>
    <lineage>
        <taxon>Bacteria</taxon>
        <taxon>Bacillati</taxon>
        <taxon>Bacillota</taxon>
        <taxon>Clostridia</taxon>
        <taxon>Eubacteriales</taxon>
        <taxon>Clostridiaceae</taxon>
        <taxon>Crassaminicella</taxon>
    </lineage>
</organism>
<dbReference type="Pfam" id="PF05504">
    <property type="entry name" value="Spore_GerAC"/>
    <property type="match status" value="1"/>
</dbReference>
<keyword evidence="5" id="KW-0472">Membrane</keyword>
<keyword evidence="7" id="KW-0449">Lipoprotein</keyword>
<comment type="similarity">
    <text evidence="2">Belongs to the GerABKC lipoprotein family.</text>
</comment>
<comment type="subcellular location">
    <subcellularLocation>
        <location evidence="1">Membrane</location>
        <topology evidence="1">Lipid-anchor</topology>
    </subcellularLocation>
</comment>
<evidence type="ECO:0000256" key="5">
    <source>
        <dbReference type="ARBA" id="ARBA00023136"/>
    </source>
</evidence>
<evidence type="ECO:0000259" key="10">
    <source>
        <dbReference type="Pfam" id="PF25198"/>
    </source>
</evidence>
<keyword evidence="4" id="KW-0732">Signal</keyword>
<reference evidence="11" key="1">
    <citation type="submission" date="2021-07" db="EMBL/GenBank/DDBJ databases">
        <title>Complete genome sequence of Crassaminicella sp. 143-21, isolated from a deep-sea hydrothermal vent.</title>
        <authorList>
            <person name="Li X."/>
        </authorList>
    </citation>
    <scope>NUCLEOTIDE SEQUENCE</scope>
    <source>
        <strain evidence="11">143-21</strain>
    </source>
</reference>
<evidence type="ECO:0000256" key="1">
    <source>
        <dbReference type="ARBA" id="ARBA00004635"/>
    </source>
</evidence>
<evidence type="ECO:0000256" key="4">
    <source>
        <dbReference type="ARBA" id="ARBA00022729"/>
    </source>
</evidence>
<protein>
    <submittedName>
        <fullName evidence="11">Ger(X)C family spore germination protein</fullName>
    </submittedName>
</protein>
<keyword evidence="12" id="KW-1185">Reference proteome</keyword>
<dbReference type="EMBL" id="CP078093">
    <property type="protein sequence ID" value="QXM05082.1"/>
    <property type="molecule type" value="Genomic_DNA"/>
</dbReference>
<keyword evidence="8" id="KW-0175">Coiled coil</keyword>
<feature type="coiled-coil region" evidence="8">
    <location>
        <begin position="280"/>
        <end position="307"/>
    </location>
</feature>
<dbReference type="PANTHER" id="PTHR35789:SF1">
    <property type="entry name" value="SPORE GERMINATION PROTEIN B3"/>
    <property type="match status" value="1"/>
</dbReference>
<evidence type="ECO:0000259" key="9">
    <source>
        <dbReference type="Pfam" id="PF05504"/>
    </source>
</evidence>
<dbReference type="InterPro" id="IPR008844">
    <property type="entry name" value="Spore_GerAC-like"/>
</dbReference>
<keyword evidence="6" id="KW-0564">Palmitate</keyword>
<dbReference type="PROSITE" id="PS51257">
    <property type="entry name" value="PROKAR_LIPOPROTEIN"/>
    <property type="match status" value="1"/>
</dbReference>
<name>A0ABX8R7N8_9CLOT</name>
<feature type="domain" description="Spore germination GerAC-like C-terminal" evidence="9">
    <location>
        <begin position="209"/>
        <end position="374"/>
    </location>
</feature>
<keyword evidence="3" id="KW-0309">Germination</keyword>
<evidence type="ECO:0000256" key="6">
    <source>
        <dbReference type="ARBA" id="ARBA00023139"/>
    </source>
</evidence>
<evidence type="ECO:0000313" key="12">
    <source>
        <dbReference type="Proteomes" id="UP000886818"/>
    </source>
</evidence>
<gene>
    <name evidence="11" type="ORF">KVH43_06640</name>
</gene>
<feature type="domain" description="Spore germination protein N-terminal" evidence="10">
    <location>
        <begin position="22"/>
        <end position="196"/>
    </location>
</feature>
<dbReference type="Pfam" id="PF25198">
    <property type="entry name" value="Spore_GerAC_N"/>
    <property type="match status" value="1"/>
</dbReference>
<dbReference type="RefSeq" id="WP_218281782.1">
    <property type="nucleotide sequence ID" value="NZ_CP078093.1"/>
</dbReference>
<dbReference type="NCBIfam" id="TIGR02887">
    <property type="entry name" value="spore_ger_x_C"/>
    <property type="match status" value="1"/>
</dbReference>
<evidence type="ECO:0000256" key="8">
    <source>
        <dbReference type="SAM" id="Coils"/>
    </source>
</evidence>
<dbReference type="PANTHER" id="PTHR35789">
    <property type="entry name" value="SPORE GERMINATION PROTEIN B3"/>
    <property type="match status" value="1"/>
</dbReference>
<dbReference type="InterPro" id="IPR046953">
    <property type="entry name" value="Spore_GerAC-like_C"/>
</dbReference>
<proteinExistence type="inferred from homology"/>
<evidence type="ECO:0000256" key="3">
    <source>
        <dbReference type="ARBA" id="ARBA00022544"/>
    </source>
</evidence>
<evidence type="ECO:0000313" key="11">
    <source>
        <dbReference type="EMBL" id="QXM05082.1"/>
    </source>
</evidence>
<dbReference type="Proteomes" id="UP000886818">
    <property type="component" value="Chromosome"/>
</dbReference>
<evidence type="ECO:0000256" key="7">
    <source>
        <dbReference type="ARBA" id="ARBA00023288"/>
    </source>
</evidence>
<evidence type="ECO:0000256" key="2">
    <source>
        <dbReference type="ARBA" id="ARBA00007886"/>
    </source>
</evidence>
<sequence length="385" mass="44245">MKKIILIFIICMYIIIASGCWNYREINDVSIAVGTAVDYDKEKDEIILTTEVVYPMLIDGKTKMKTEIIKTKGKNIFEAIRNMIPLTGKKVFWAHAKVIIISEEVAKNDKILISLVDFVKRDAEFRDDIWMILSKEKTAGEILKTDAMIQNIVSFQLEEILKNERGIEKYHAVPLWKFVDDLETEGIDPTLPTVKITPYKDKKIIQMHGTGIFKASKLVGWLDGNDSKCFLFIMDKIKGGVIIVEEKTPKEPVRVALEIFKNKTKTKSTYENGEITINININTTVNINELENQIDFINERGRSMVKKDAEKLIENKIKSIIKKVQKEYDSDIFGFGSIIEREHPKLWKEIKDDWDKIFKDLKIEVKAEVNIRGSALRSKPIKVGS</sequence>
<accession>A0ABX8R7N8</accession>
<dbReference type="InterPro" id="IPR057336">
    <property type="entry name" value="GerAC_N"/>
</dbReference>